<dbReference type="InterPro" id="IPR050833">
    <property type="entry name" value="Poly_Biosynth_Transport"/>
</dbReference>
<feature type="transmembrane region" description="Helical" evidence="6">
    <location>
        <begin position="172"/>
        <end position="193"/>
    </location>
</feature>
<evidence type="ECO:0000256" key="3">
    <source>
        <dbReference type="ARBA" id="ARBA00022692"/>
    </source>
</evidence>
<keyword evidence="3 6" id="KW-0812">Transmembrane</keyword>
<keyword evidence="4 6" id="KW-1133">Transmembrane helix</keyword>
<dbReference type="AlphaFoldDB" id="A0A4S3MDJ5"/>
<feature type="transmembrane region" description="Helical" evidence="6">
    <location>
        <begin position="241"/>
        <end position="266"/>
    </location>
</feature>
<evidence type="ECO:0000313" key="7">
    <source>
        <dbReference type="EMBL" id="THD76760.1"/>
    </source>
</evidence>
<dbReference type="PANTHER" id="PTHR30250:SF11">
    <property type="entry name" value="O-ANTIGEN TRANSPORTER-RELATED"/>
    <property type="match status" value="1"/>
</dbReference>
<feature type="transmembrane region" description="Helical" evidence="6">
    <location>
        <begin position="411"/>
        <end position="430"/>
    </location>
</feature>
<evidence type="ECO:0000256" key="6">
    <source>
        <dbReference type="SAM" id="Phobius"/>
    </source>
</evidence>
<evidence type="ECO:0000256" key="1">
    <source>
        <dbReference type="ARBA" id="ARBA00004651"/>
    </source>
</evidence>
<feature type="transmembrane region" description="Helical" evidence="6">
    <location>
        <begin position="272"/>
        <end position="295"/>
    </location>
</feature>
<name>A0A4S3MDJ5_9RHOB</name>
<keyword evidence="5 6" id="KW-0472">Membrane</keyword>
<dbReference type="Pfam" id="PF01943">
    <property type="entry name" value="Polysacc_synt"/>
    <property type="match status" value="1"/>
</dbReference>
<proteinExistence type="predicted"/>
<dbReference type="EMBL" id="SSMD01000001">
    <property type="protein sequence ID" value="THD76760.1"/>
    <property type="molecule type" value="Genomic_DNA"/>
</dbReference>
<evidence type="ECO:0000256" key="2">
    <source>
        <dbReference type="ARBA" id="ARBA00022475"/>
    </source>
</evidence>
<accession>A0A4S3MDJ5</accession>
<comment type="subcellular location">
    <subcellularLocation>
        <location evidence="1">Cell membrane</location>
        <topology evidence="1">Multi-pass membrane protein</topology>
    </subcellularLocation>
</comment>
<evidence type="ECO:0000313" key="8">
    <source>
        <dbReference type="Proteomes" id="UP000306113"/>
    </source>
</evidence>
<gene>
    <name evidence="7" type="ORF">E7681_02670</name>
</gene>
<dbReference type="Proteomes" id="UP000306113">
    <property type="component" value="Unassembled WGS sequence"/>
</dbReference>
<feature type="transmembrane region" description="Helical" evidence="6">
    <location>
        <begin position="21"/>
        <end position="46"/>
    </location>
</feature>
<feature type="transmembrane region" description="Helical" evidence="6">
    <location>
        <begin position="135"/>
        <end position="152"/>
    </location>
</feature>
<keyword evidence="2" id="KW-1003">Cell membrane</keyword>
<dbReference type="PANTHER" id="PTHR30250">
    <property type="entry name" value="PST FAMILY PREDICTED COLANIC ACID TRANSPORTER"/>
    <property type="match status" value="1"/>
</dbReference>
<dbReference type="OrthoDB" id="5785171at2"/>
<feature type="transmembrane region" description="Helical" evidence="6">
    <location>
        <begin position="58"/>
        <end position="81"/>
    </location>
</feature>
<feature type="transmembrane region" description="Helical" evidence="6">
    <location>
        <begin position="316"/>
        <end position="337"/>
    </location>
</feature>
<dbReference type="GO" id="GO:0005886">
    <property type="term" value="C:plasma membrane"/>
    <property type="evidence" value="ECO:0007669"/>
    <property type="project" value="UniProtKB-SubCell"/>
</dbReference>
<protein>
    <submittedName>
        <fullName evidence="7">Flippase</fullName>
    </submittedName>
</protein>
<evidence type="ECO:0000256" key="4">
    <source>
        <dbReference type="ARBA" id="ARBA00022989"/>
    </source>
</evidence>
<comment type="caution">
    <text evidence="7">The sequence shown here is derived from an EMBL/GenBank/DDBJ whole genome shotgun (WGS) entry which is preliminary data.</text>
</comment>
<feature type="transmembrane region" description="Helical" evidence="6">
    <location>
        <begin position="199"/>
        <end position="220"/>
    </location>
</feature>
<feature type="transmembrane region" description="Helical" evidence="6">
    <location>
        <begin position="357"/>
        <end position="378"/>
    </location>
</feature>
<dbReference type="CDD" id="cd13128">
    <property type="entry name" value="MATE_Wzx_like"/>
    <property type="match status" value="1"/>
</dbReference>
<evidence type="ECO:0000256" key="5">
    <source>
        <dbReference type="ARBA" id="ARBA00023136"/>
    </source>
</evidence>
<dbReference type="InterPro" id="IPR002797">
    <property type="entry name" value="Polysacc_synth"/>
</dbReference>
<dbReference type="RefSeq" id="WP_136337704.1">
    <property type="nucleotide sequence ID" value="NZ_SSMD01000001.1"/>
</dbReference>
<sequence length="450" mass="47421">MTAPVQRTQDRTIGSVLRSGLFRSGLGTAGIRITGLGLTFLLSVFLARVMGAEGLGHYTLAFAIISLLGLPVQMGLPALVLRETAKANATQDWPLMQGLWVWAVRRTLVISGFIVLVALVAVLSIPEVLHDEFRAALLIGLPLVPLIALSAARAGALQGLGKAPAAMLPEMLLRPGMLMLVGAGFYIVAGQAIRPDVMMGVHLLASALAFAAGSALLLRFRPAALAGLDSRRNLTRDWRRAIWPLALIAGSQSIIANADFLMLGWWRDAQQVGLYKVATAGAMMTSVGLGIVAMVMNPRFAALHRTGEMSELSRQVAVSAAAGFGLALPVVLAFGLWGEPILAIAYGEPFRPAYPLLLILTAAQAANAFFGPCTGLLNMTGYERLAMHGSVVAMVANVALNALLIPALGAIGAAVATLASTLLGNVLMWWQARRRLGADSSALAILWVRS</sequence>
<organism evidence="7 8">
    <name type="scientific">Thalassobius vesicularis</name>
    <dbReference type="NCBI Taxonomy" id="1294297"/>
    <lineage>
        <taxon>Bacteria</taxon>
        <taxon>Pseudomonadati</taxon>
        <taxon>Pseudomonadota</taxon>
        <taxon>Alphaproteobacteria</taxon>
        <taxon>Rhodobacterales</taxon>
        <taxon>Roseobacteraceae</taxon>
        <taxon>Thalassovita</taxon>
    </lineage>
</organism>
<feature type="transmembrane region" description="Helical" evidence="6">
    <location>
        <begin position="102"/>
        <end position="123"/>
    </location>
</feature>
<keyword evidence="8" id="KW-1185">Reference proteome</keyword>
<feature type="transmembrane region" description="Helical" evidence="6">
    <location>
        <begin position="385"/>
        <end position="405"/>
    </location>
</feature>
<reference evidence="7 8" key="1">
    <citation type="submission" date="2019-04" db="EMBL/GenBank/DDBJ databases">
        <title>Draft genome sequence of Youngimonas vesicularis.</title>
        <authorList>
            <person name="Hameed A."/>
        </authorList>
    </citation>
    <scope>NUCLEOTIDE SEQUENCE [LARGE SCALE GENOMIC DNA]</scope>
    <source>
        <strain evidence="7 8">CC-AMW-E</strain>
    </source>
</reference>